<feature type="compositionally biased region" description="Low complexity" evidence="1">
    <location>
        <begin position="326"/>
        <end position="344"/>
    </location>
</feature>
<accession>A0AAN6Z4N8</accession>
<reference evidence="2" key="2">
    <citation type="submission" date="2023-05" db="EMBL/GenBank/DDBJ databases">
        <authorList>
            <consortium name="Lawrence Berkeley National Laboratory"/>
            <person name="Steindorff A."/>
            <person name="Hensen N."/>
            <person name="Bonometti L."/>
            <person name="Westerberg I."/>
            <person name="Brannstrom I.O."/>
            <person name="Guillou S."/>
            <person name="Cros-Aarteil S."/>
            <person name="Calhoun S."/>
            <person name="Haridas S."/>
            <person name="Kuo A."/>
            <person name="Mondo S."/>
            <person name="Pangilinan J."/>
            <person name="Riley R."/>
            <person name="Labutti K."/>
            <person name="Andreopoulos B."/>
            <person name="Lipzen A."/>
            <person name="Chen C."/>
            <person name="Yanf M."/>
            <person name="Daum C."/>
            <person name="Ng V."/>
            <person name="Clum A."/>
            <person name="Ohm R."/>
            <person name="Martin F."/>
            <person name="Silar P."/>
            <person name="Natvig D."/>
            <person name="Lalanne C."/>
            <person name="Gautier V."/>
            <person name="Ament-Velasquez S.L."/>
            <person name="Kruys A."/>
            <person name="Hutchinson M.I."/>
            <person name="Powell A.J."/>
            <person name="Barry K."/>
            <person name="Miller A.N."/>
            <person name="Grigoriev I.V."/>
            <person name="Debuchy R."/>
            <person name="Gladieux P."/>
            <person name="Thoren M.H."/>
            <person name="Johannesson H."/>
        </authorList>
    </citation>
    <scope>NUCLEOTIDE SEQUENCE</scope>
    <source>
        <strain evidence="2">CBS 731.68</strain>
    </source>
</reference>
<feature type="region of interest" description="Disordered" evidence="1">
    <location>
        <begin position="148"/>
        <end position="169"/>
    </location>
</feature>
<protein>
    <submittedName>
        <fullName evidence="2">Uncharacterized protein</fullName>
    </submittedName>
</protein>
<keyword evidence="3" id="KW-1185">Reference proteome</keyword>
<dbReference type="RefSeq" id="XP_062649281.1">
    <property type="nucleotide sequence ID" value="XM_062792302.1"/>
</dbReference>
<evidence type="ECO:0000256" key="1">
    <source>
        <dbReference type="SAM" id="MobiDB-lite"/>
    </source>
</evidence>
<organism evidence="2 3">
    <name type="scientific">Parathielavia appendiculata</name>
    <dbReference type="NCBI Taxonomy" id="2587402"/>
    <lineage>
        <taxon>Eukaryota</taxon>
        <taxon>Fungi</taxon>
        <taxon>Dikarya</taxon>
        <taxon>Ascomycota</taxon>
        <taxon>Pezizomycotina</taxon>
        <taxon>Sordariomycetes</taxon>
        <taxon>Sordariomycetidae</taxon>
        <taxon>Sordariales</taxon>
        <taxon>Chaetomiaceae</taxon>
        <taxon>Parathielavia</taxon>
    </lineage>
</organism>
<dbReference type="Proteomes" id="UP001302602">
    <property type="component" value="Unassembled WGS sequence"/>
</dbReference>
<feature type="compositionally biased region" description="Low complexity" evidence="1">
    <location>
        <begin position="295"/>
        <end position="310"/>
    </location>
</feature>
<feature type="compositionally biased region" description="Low complexity" evidence="1">
    <location>
        <begin position="370"/>
        <end position="387"/>
    </location>
</feature>
<comment type="caution">
    <text evidence="2">The sequence shown here is derived from an EMBL/GenBank/DDBJ whole genome shotgun (WGS) entry which is preliminary data.</text>
</comment>
<dbReference type="GeneID" id="87829071"/>
<proteinExistence type="predicted"/>
<feature type="region of interest" description="Disordered" evidence="1">
    <location>
        <begin position="291"/>
        <end position="310"/>
    </location>
</feature>
<feature type="region of interest" description="Disordered" evidence="1">
    <location>
        <begin position="326"/>
        <end position="387"/>
    </location>
</feature>
<gene>
    <name evidence="2" type="ORF">N657DRAFT_642238</name>
</gene>
<dbReference type="EMBL" id="MU853225">
    <property type="protein sequence ID" value="KAK4125510.1"/>
    <property type="molecule type" value="Genomic_DNA"/>
</dbReference>
<reference evidence="2" key="1">
    <citation type="journal article" date="2023" name="Mol. Phylogenet. Evol.">
        <title>Genome-scale phylogeny and comparative genomics of the fungal order Sordariales.</title>
        <authorList>
            <person name="Hensen N."/>
            <person name="Bonometti L."/>
            <person name="Westerberg I."/>
            <person name="Brannstrom I.O."/>
            <person name="Guillou S."/>
            <person name="Cros-Aarteil S."/>
            <person name="Calhoun S."/>
            <person name="Haridas S."/>
            <person name="Kuo A."/>
            <person name="Mondo S."/>
            <person name="Pangilinan J."/>
            <person name="Riley R."/>
            <person name="LaButti K."/>
            <person name="Andreopoulos B."/>
            <person name="Lipzen A."/>
            <person name="Chen C."/>
            <person name="Yan M."/>
            <person name="Daum C."/>
            <person name="Ng V."/>
            <person name="Clum A."/>
            <person name="Steindorff A."/>
            <person name="Ohm R.A."/>
            <person name="Martin F."/>
            <person name="Silar P."/>
            <person name="Natvig D.O."/>
            <person name="Lalanne C."/>
            <person name="Gautier V."/>
            <person name="Ament-Velasquez S.L."/>
            <person name="Kruys A."/>
            <person name="Hutchinson M.I."/>
            <person name="Powell A.J."/>
            <person name="Barry K."/>
            <person name="Miller A.N."/>
            <person name="Grigoriev I.V."/>
            <person name="Debuchy R."/>
            <person name="Gladieux P."/>
            <person name="Hiltunen Thoren M."/>
            <person name="Johannesson H."/>
        </authorList>
    </citation>
    <scope>NUCLEOTIDE SEQUENCE</scope>
    <source>
        <strain evidence="2">CBS 731.68</strain>
    </source>
</reference>
<dbReference type="AlphaFoldDB" id="A0AAN6Z4N8"/>
<evidence type="ECO:0000313" key="3">
    <source>
        <dbReference type="Proteomes" id="UP001302602"/>
    </source>
</evidence>
<evidence type="ECO:0000313" key="2">
    <source>
        <dbReference type="EMBL" id="KAK4125510.1"/>
    </source>
</evidence>
<name>A0AAN6Z4N8_9PEZI</name>
<feature type="region of interest" description="Disordered" evidence="1">
    <location>
        <begin position="32"/>
        <end position="85"/>
    </location>
</feature>
<sequence length="465" mass="48698">MSNLPKNEEATKLTGAAEQAIGQAGLIKRPVADDDIQFISSNPVKKRRMTEQKPAQTTESSMAPPPAPTVKRLTPTTEQIPSVDRSRSLCGIGQAKGPVADAMLETRGTSLPVLENFAFPKSFPPLPNQPSRLSVAISPRQLPQAFTTPSEVDAHANQPAPPAPDPAAQDSITLDQISCLDFNGLPLNTPGFDMSQIFSADGGIMGGLGSNSTGASAPAPPAPLNALNAQNTIPFTMYSTGNIVTLPQTTGSGQPLAPFPSLPMMQPKQHGAFALGSTRGSQVQYPINHLPREQSASSRSPSPAPGANPACLHCARLRQENLLRRPQAAPGSAAQAQPSPSNQQHLCPRSPTPLALPTLRPIPRSTPAAGQPGNFHQRQQQQQHLPAAQFSAAATMPAPVRPGPAPNLLQDIAQTVQASFPYAQVAARHGMAPARVVEVVSGVVIGPLLRGASNDRGVGGRYYGP</sequence>